<dbReference type="InterPro" id="IPR047278">
    <property type="entry name" value="DEN5A/B"/>
</dbReference>
<comment type="caution">
    <text evidence="3">The sequence shown here is derived from an EMBL/GenBank/DDBJ whole genome shotgun (WGS) entry which is preliminary data.</text>
</comment>
<dbReference type="InterPro" id="IPR037516">
    <property type="entry name" value="Tripartite_DENN"/>
</dbReference>
<dbReference type="GO" id="GO:0005085">
    <property type="term" value="F:guanyl-nucleotide exchange factor activity"/>
    <property type="evidence" value="ECO:0007669"/>
    <property type="project" value="InterPro"/>
</dbReference>
<dbReference type="EMBL" id="KZ308267">
    <property type="protein sequence ID" value="KAG8226105.1"/>
    <property type="molecule type" value="Genomic_DNA"/>
</dbReference>
<organism evidence="3 4">
    <name type="scientific">Ladona fulva</name>
    <name type="common">Scarce chaser dragonfly</name>
    <name type="synonym">Libellula fulva</name>
    <dbReference type="NCBI Taxonomy" id="123851"/>
    <lineage>
        <taxon>Eukaryota</taxon>
        <taxon>Metazoa</taxon>
        <taxon>Ecdysozoa</taxon>
        <taxon>Arthropoda</taxon>
        <taxon>Hexapoda</taxon>
        <taxon>Insecta</taxon>
        <taxon>Pterygota</taxon>
        <taxon>Palaeoptera</taxon>
        <taxon>Odonata</taxon>
        <taxon>Epiprocta</taxon>
        <taxon>Anisoptera</taxon>
        <taxon>Libelluloidea</taxon>
        <taxon>Libellulidae</taxon>
        <taxon>Ladona</taxon>
    </lineage>
</organism>
<dbReference type="PANTHER" id="PTHR46070">
    <property type="entry name" value="PINSTRIPE, ISOFORM A"/>
    <property type="match status" value="1"/>
</dbReference>
<dbReference type="Gene3D" id="3.30.450.200">
    <property type="match status" value="1"/>
</dbReference>
<dbReference type="Proteomes" id="UP000792457">
    <property type="component" value="Unassembled WGS sequence"/>
</dbReference>
<protein>
    <recommendedName>
        <fullName evidence="2">UDENN domain-containing protein</fullName>
    </recommendedName>
</protein>
<dbReference type="PANTHER" id="PTHR46070:SF1">
    <property type="entry name" value="PINSTRIPE, ISOFORM A"/>
    <property type="match status" value="1"/>
</dbReference>
<dbReference type="AlphaFoldDB" id="A0A8K0K0K1"/>
<evidence type="ECO:0000256" key="1">
    <source>
        <dbReference type="SAM" id="MobiDB-lite"/>
    </source>
</evidence>
<dbReference type="Pfam" id="PF03456">
    <property type="entry name" value="uDENN"/>
    <property type="match status" value="1"/>
</dbReference>
<evidence type="ECO:0000313" key="4">
    <source>
        <dbReference type="Proteomes" id="UP000792457"/>
    </source>
</evidence>
<dbReference type="GO" id="GO:0031267">
    <property type="term" value="F:small GTPase binding"/>
    <property type="evidence" value="ECO:0007669"/>
    <property type="project" value="InterPro"/>
</dbReference>
<feature type="domain" description="UDENN" evidence="2">
    <location>
        <begin position="30"/>
        <end position="237"/>
    </location>
</feature>
<sequence length="237" mass="26779">MNQSQNPVTNRFADYFVICGLDISSGLELDRFSGDTLHCSPLDRPYKSKVLAHYPDNVPWNPFDHEAVAMLCLPHGLHFRTQKNSLEPRFHSFITTREDGRRTYGFSLVFYEEVTDRRICSAMQTLQAMHLTEVSSKRTPPVVSSSGRKSSKRSQQGLLEGSSHSTRSLPRHFKLSSHRGSIGSALEECFSSTNFCSQAYYDASQDSLYASKSIALVCQLPFVRAAQKFLMGLYKYV</sequence>
<dbReference type="OrthoDB" id="6019893at2759"/>
<accession>A0A8K0K0K1</accession>
<dbReference type="SMART" id="SM00800">
    <property type="entry name" value="uDENN"/>
    <property type="match status" value="1"/>
</dbReference>
<dbReference type="PROSITE" id="PS50211">
    <property type="entry name" value="DENN"/>
    <property type="match status" value="1"/>
</dbReference>
<name>A0A8K0K0K1_LADFU</name>
<reference evidence="3" key="1">
    <citation type="submission" date="2013-04" db="EMBL/GenBank/DDBJ databases">
        <authorList>
            <person name="Qu J."/>
            <person name="Murali S.C."/>
            <person name="Bandaranaike D."/>
            <person name="Bellair M."/>
            <person name="Blankenburg K."/>
            <person name="Chao H."/>
            <person name="Dinh H."/>
            <person name="Doddapaneni H."/>
            <person name="Downs B."/>
            <person name="Dugan-Rocha S."/>
            <person name="Elkadiri S."/>
            <person name="Gnanaolivu R.D."/>
            <person name="Hernandez B."/>
            <person name="Javaid M."/>
            <person name="Jayaseelan J.C."/>
            <person name="Lee S."/>
            <person name="Li M."/>
            <person name="Ming W."/>
            <person name="Munidasa M."/>
            <person name="Muniz J."/>
            <person name="Nguyen L."/>
            <person name="Ongeri F."/>
            <person name="Osuji N."/>
            <person name="Pu L.-L."/>
            <person name="Puazo M."/>
            <person name="Qu C."/>
            <person name="Quiroz J."/>
            <person name="Raj R."/>
            <person name="Weissenberger G."/>
            <person name="Xin Y."/>
            <person name="Zou X."/>
            <person name="Han Y."/>
            <person name="Richards S."/>
            <person name="Worley K."/>
            <person name="Muzny D."/>
            <person name="Gibbs R."/>
        </authorList>
    </citation>
    <scope>NUCLEOTIDE SEQUENCE</scope>
    <source>
        <strain evidence="3">Sampled in the wild</strain>
    </source>
</reference>
<feature type="region of interest" description="Disordered" evidence="1">
    <location>
        <begin position="137"/>
        <end position="170"/>
    </location>
</feature>
<proteinExistence type="predicted"/>
<feature type="compositionally biased region" description="Low complexity" evidence="1">
    <location>
        <begin position="140"/>
        <end position="157"/>
    </location>
</feature>
<gene>
    <name evidence="3" type="ORF">J437_LFUL006734</name>
</gene>
<reference evidence="3" key="2">
    <citation type="submission" date="2017-10" db="EMBL/GenBank/DDBJ databases">
        <title>Ladona fulva Genome sequencing and assembly.</title>
        <authorList>
            <person name="Murali S."/>
            <person name="Richards S."/>
            <person name="Bandaranaike D."/>
            <person name="Bellair M."/>
            <person name="Blankenburg K."/>
            <person name="Chao H."/>
            <person name="Dinh H."/>
            <person name="Doddapaneni H."/>
            <person name="Dugan-Rocha S."/>
            <person name="Elkadiri S."/>
            <person name="Gnanaolivu R."/>
            <person name="Hernandez B."/>
            <person name="Skinner E."/>
            <person name="Javaid M."/>
            <person name="Lee S."/>
            <person name="Li M."/>
            <person name="Ming W."/>
            <person name="Munidasa M."/>
            <person name="Muniz J."/>
            <person name="Nguyen L."/>
            <person name="Hughes D."/>
            <person name="Osuji N."/>
            <person name="Pu L.-L."/>
            <person name="Puazo M."/>
            <person name="Qu C."/>
            <person name="Quiroz J."/>
            <person name="Raj R."/>
            <person name="Weissenberger G."/>
            <person name="Xin Y."/>
            <person name="Zou X."/>
            <person name="Han Y."/>
            <person name="Worley K."/>
            <person name="Muzny D."/>
            <person name="Gibbs R."/>
        </authorList>
    </citation>
    <scope>NUCLEOTIDE SEQUENCE</scope>
    <source>
        <strain evidence="3">Sampled in the wild</strain>
    </source>
</reference>
<dbReference type="InterPro" id="IPR005113">
    <property type="entry name" value="uDENN_dom"/>
</dbReference>
<evidence type="ECO:0000313" key="3">
    <source>
        <dbReference type="EMBL" id="KAG8226105.1"/>
    </source>
</evidence>
<keyword evidence="4" id="KW-1185">Reference proteome</keyword>
<evidence type="ECO:0000259" key="2">
    <source>
        <dbReference type="PROSITE" id="PS50211"/>
    </source>
</evidence>